<evidence type="ECO:0000313" key="4">
    <source>
        <dbReference type="EMBL" id="KKR70144.1"/>
    </source>
</evidence>
<dbReference type="GO" id="GO:0004081">
    <property type="term" value="F:bis(5'-nucleosyl)-tetraphosphatase (asymmetrical) activity"/>
    <property type="evidence" value="ECO:0007669"/>
    <property type="project" value="TreeGrafter"/>
</dbReference>
<dbReference type="GO" id="GO:0006167">
    <property type="term" value="P:AMP biosynthetic process"/>
    <property type="evidence" value="ECO:0007669"/>
    <property type="project" value="TreeGrafter"/>
</dbReference>
<dbReference type="CDD" id="cd03673">
    <property type="entry name" value="NUDIX_Ap6A_hydrolase"/>
    <property type="match status" value="1"/>
</dbReference>
<feature type="domain" description="Nudix hydrolase" evidence="3">
    <location>
        <begin position="2"/>
        <end position="138"/>
    </location>
</feature>
<dbReference type="PROSITE" id="PS51462">
    <property type="entry name" value="NUDIX"/>
    <property type="match status" value="1"/>
</dbReference>
<dbReference type="PANTHER" id="PTHR21340">
    <property type="entry name" value="DIADENOSINE 5,5-P1,P4-TETRAPHOSPHATE PYROPHOSPHOHYDROLASE MUTT"/>
    <property type="match status" value="1"/>
</dbReference>
<dbReference type="InterPro" id="IPR051325">
    <property type="entry name" value="Nudix_hydrolase_domain"/>
</dbReference>
<dbReference type="PRINTS" id="PR00502">
    <property type="entry name" value="NUDIXFAMILY"/>
</dbReference>
<reference evidence="4 5" key="1">
    <citation type="journal article" date="2015" name="Nature">
        <title>rRNA introns, odd ribosomes, and small enigmatic genomes across a large radiation of phyla.</title>
        <authorList>
            <person name="Brown C.T."/>
            <person name="Hug L.A."/>
            <person name="Thomas B.C."/>
            <person name="Sharon I."/>
            <person name="Castelle C.J."/>
            <person name="Singh A."/>
            <person name="Wilkins M.J."/>
            <person name="Williams K.H."/>
            <person name="Banfield J.F."/>
        </authorList>
    </citation>
    <scope>NUCLEOTIDE SEQUENCE [LARGE SCALE GENOMIC DNA]</scope>
</reference>
<dbReference type="EMBL" id="LBZM01000056">
    <property type="protein sequence ID" value="KKR70144.1"/>
    <property type="molecule type" value="Genomic_DNA"/>
</dbReference>
<dbReference type="AlphaFoldDB" id="A0A0G0SZH4"/>
<dbReference type="PANTHER" id="PTHR21340:SF0">
    <property type="entry name" value="BIS(5'-NUCLEOSYL)-TETRAPHOSPHATASE [ASYMMETRICAL]"/>
    <property type="match status" value="1"/>
</dbReference>
<dbReference type="GO" id="GO:0006754">
    <property type="term" value="P:ATP biosynthetic process"/>
    <property type="evidence" value="ECO:0007669"/>
    <property type="project" value="TreeGrafter"/>
</dbReference>
<dbReference type="InterPro" id="IPR020476">
    <property type="entry name" value="Nudix_hydrolase"/>
</dbReference>
<accession>A0A0G0SZH4</accession>
<dbReference type="Proteomes" id="UP000034664">
    <property type="component" value="Unassembled WGS sequence"/>
</dbReference>
<evidence type="ECO:0000256" key="1">
    <source>
        <dbReference type="ARBA" id="ARBA00022801"/>
    </source>
</evidence>
<dbReference type="InterPro" id="IPR020084">
    <property type="entry name" value="NUDIX_hydrolase_CS"/>
</dbReference>
<comment type="caution">
    <text evidence="4">The sequence shown here is derived from an EMBL/GenBank/DDBJ whole genome shotgun (WGS) entry which is preliminary data.</text>
</comment>
<dbReference type="Gene3D" id="3.90.79.10">
    <property type="entry name" value="Nucleoside Triphosphate Pyrophosphohydrolase"/>
    <property type="match status" value="1"/>
</dbReference>
<name>A0A0G0SZH4_9BACT</name>
<protein>
    <submittedName>
        <fullName evidence="4">AP4A hydrolase</fullName>
    </submittedName>
</protein>
<dbReference type="InterPro" id="IPR015797">
    <property type="entry name" value="NUDIX_hydrolase-like_dom_sf"/>
</dbReference>
<evidence type="ECO:0000259" key="3">
    <source>
        <dbReference type="PROSITE" id="PS51462"/>
    </source>
</evidence>
<evidence type="ECO:0000313" key="5">
    <source>
        <dbReference type="Proteomes" id="UP000034664"/>
    </source>
</evidence>
<keyword evidence="1 2" id="KW-0378">Hydrolase</keyword>
<gene>
    <name evidence="4" type="ORF">UU14_C0056G0006</name>
</gene>
<dbReference type="PROSITE" id="PS00893">
    <property type="entry name" value="NUDIX_BOX"/>
    <property type="match status" value="1"/>
</dbReference>
<dbReference type="Pfam" id="PF00293">
    <property type="entry name" value="NUDIX"/>
    <property type="match status" value="1"/>
</dbReference>
<sequence length="141" mass="16341">MKLQFSAGGIIYKKARSASSGQDEIFILVSQHSQHHGWVFPKGLIDEKENKEQAALREVKEEVGVDGKIIRALNPVTYWFVMEGEKIRKTVYYFIMEYAGGDIAKHDHEMEKVEWLPIEKVEERLTYKSDKIVWQEAKGLI</sequence>
<organism evidence="4 5">
    <name type="scientific">Candidatus Roizmanbacteria bacterium GW2011_GWB1_40_7</name>
    <dbReference type="NCBI Taxonomy" id="1618482"/>
    <lineage>
        <taxon>Bacteria</taxon>
        <taxon>Candidatus Roizmaniibacteriota</taxon>
    </lineage>
</organism>
<dbReference type="InterPro" id="IPR000086">
    <property type="entry name" value="NUDIX_hydrolase_dom"/>
</dbReference>
<proteinExistence type="inferred from homology"/>
<evidence type="ECO:0000256" key="2">
    <source>
        <dbReference type="RuleBase" id="RU003476"/>
    </source>
</evidence>
<comment type="similarity">
    <text evidence="2">Belongs to the Nudix hydrolase family.</text>
</comment>
<dbReference type="SUPFAM" id="SSF55811">
    <property type="entry name" value="Nudix"/>
    <property type="match status" value="1"/>
</dbReference>